<feature type="region of interest" description="Disordered" evidence="3">
    <location>
        <begin position="149"/>
        <end position="231"/>
    </location>
</feature>
<sequence>MDPQSRRVTWDLIAKEKRNRCIVLTTHFMDEADILGDRIAIMSDGVVRCCGSSLFLKQLYGVGYTFTVSLQIGMRPDEIQNIVAKHVTTASVIAIAAGEITFRLPFDETPHFAKMFEELDAKKSQIGVSAYGVSVTTLEEVFLRIGEKAQPSSSDSVARTSKANDKNIDLTSPIDQDATLEMTGLKTSQTQMDDNAEKKEQEEQEEKKEEKEEEEEENEEEEHQTEANQSTASSYILSNDYVFSQPTFKWNENPTWKEEIDVITQHFLAILYKRLWWSIRDQRAILCTILVPCLLTMFVFWIMQATV</sequence>
<evidence type="ECO:0000256" key="4">
    <source>
        <dbReference type="SAM" id="Phobius"/>
    </source>
</evidence>
<keyword evidence="2" id="KW-0677">Repeat</keyword>
<evidence type="ECO:0000256" key="3">
    <source>
        <dbReference type="SAM" id="MobiDB-lite"/>
    </source>
</evidence>
<keyword evidence="4" id="KW-1133">Transmembrane helix</keyword>
<evidence type="ECO:0000313" key="5">
    <source>
        <dbReference type="EMBL" id="ETO27514.1"/>
    </source>
</evidence>
<reference evidence="5 6" key="1">
    <citation type="journal article" date="2013" name="Curr. Biol.">
        <title>The Genome of the Foraminiferan Reticulomyxa filosa.</title>
        <authorList>
            <person name="Glockner G."/>
            <person name="Hulsmann N."/>
            <person name="Schleicher M."/>
            <person name="Noegel A.A."/>
            <person name="Eichinger L."/>
            <person name="Gallinger C."/>
            <person name="Pawlowski J."/>
            <person name="Sierra R."/>
            <person name="Euteneuer U."/>
            <person name="Pillet L."/>
            <person name="Moustafa A."/>
            <person name="Platzer M."/>
            <person name="Groth M."/>
            <person name="Szafranski K."/>
            <person name="Schliwa M."/>
        </authorList>
    </citation>
    <scope>NUCLEOTIDE SEQUENCE [LARGE SCALE GENOMIC DNA]</scope>
</reference>
<dbReference type="PANTHER" id="PTHR19229">
    <property type="entry name" value="ATP-BINDING CASSETTE TRANSPORTER SUBFAMILY A ABCA"/>
    <property type="match status" value="1"/>
</dbReference>
<dbReference type="Proteomes" id="UP000023152">
    <property type="component" value="Unassembled WGS sequence"/>
</dbReference>
<feature type="compositionally biased region" description="Acidic residues" evidence="3">
    <location>
        <begin position="211"/>
        <end position="223"/>
    </location>
</feature>
<dbReference type="InterPro" id="IPR026082">
    <property type="entry name" value="ABCA"/>
</dbReference>
<proteinExistence type="predicted"/>
<feature type="transmembrane region" description="Helical" evidence="4">
    <location>
        <begin position="284"/>
        <end position="303"/>
    </location>
</feature>
<keyword evidence="4" id="KW-0812">Transmembrane</keyword>
<dbReference type="AlphaFoldDB" id="X6NPA2"/>
<accession>X6NPA2</accession>
<dbReference type="GO" id="GO:0140359">
    <property type="term" value="F:ABC-type transporter activity"/>
    <property type="evidence" value="ECO:0007669"/>
    <property type="project" value="InterPro"/>
</dbReference>
<feature type="compositionally biased region" description="Polar residues" evidence="3">
    <location>
        <begin position="150"/>
        <end position="161"/>
    </location>
</feature>
<dbReference type="OrthoDB" id="5986769at2759"/>
<evidence type="ECO:0000313" key="6">
    <source>
        <dbReference type="Proteomes" id="UP000023152"/>
    </source>
</evidence>
<organism evidence="5 6">
    <name type="scientific">Reticulomyxa filosa</name>
    <dbReference type="NCBI Taxonomy" id="46433"/>
    <lineage>
        <taxon>Eukaryota</taxon>
        <taxon>Sar</taxon>
        <taxon>Rhizaria</taxon>
        <taxon>Retaria</taxon>
        <taxon>Foraminifera</taxon>
        <taxon>Monothalamids</taxon>
        <taxon>Reticulomyxidae</taxon>
        <taxon>Reticulomyxa</taxon>
    </lineage>
</organism>
<dbReference type="InterPro" id="IPR027417">
    <property type="entry name" value="P-loop_NTPase"/>
</dbReference>
<evidence type="ECO:0008006" key="7">
    <source>
        <dbReference type="Google" id="ProtNLM"/>
    </source>
</evidence>
<evidence type="ECO:0000256" key="1">
    <source>
        <dbReference type="ARBA" id="ARBA00022448"/>
    </source>
</evidence>
<feature type="compositionally biased region" description="Basic and acidic residues" evidence="3">
    <location>
        <begin position="195"/>
        <end position="210"/>
    </location>
</feature>
<evidence type="ECO:0000256" key="2">
    <source>
        <dbReference type="ARBA" id="ARBA00022737"/>
    </source>
</evidence>
<dbReference type="SUPFAM" id="SSF52540">
    <property type="entry name" value="P-loop containing nucleoside triphosphate hydrolases"/>
    <property type="match status" value="1"/>
</dbReference>
<keyword evidence="1" id="KW-0813">Transport</keyword>
<dbReference type="Gene3D" id="3.40.50.300">
    <property type="entry name" value="P-loop containing nucleotide triphosphate hydrolases"/>
    <property type="match status" value="1"/>
</dbReference>
<protein>
    <recommendedName>
        <fullName evidence="7">ABC transporter family protein</fullName>
    </recommendedName>
</protein>
<name>X6NPA2_RETFI</name>
<dbReference type="PANTHER" id="PTHR19229:SF36">
    <property type="entry name" value="ATP-BINDING CASSETTE SUB-FAMILY A MEMBER 2"/>
    <property type="match status" value="1"/>
</dbReference>
<gene>
    <name evidence="5" type="ORF">RFI_09617</name>
</gene>
<dbReference type="GO" id="GO:0005319">
    <property type="term" value="F:lipid transporter activity"/>
    <property type="evidence" value="ECO:0007669"/>
    <property type="project" value="TreeGrafter"/>
</dbReference>
<comment type="caution">
    <text evidence="5">The sequence shown here is derived from an EMBL/GenBank/DDBJ whole genome shotgun (WGS) entry which is preliminary data.</text>
</comment>
<keyword evidence="4" id="KW-0472">Membrane</keyword>
<dbReference type="EMBL" id="ASPP01007212">
    <property type="protein sequence ID" value="ETO27514.1"/>
    <property type="molecule type" value="Genomic_DNA"/>
</dbReference>
<keyword evidence="6" id="KW-1185">Reference proteome</keyword>
<dbReference type="GO" id="GO:0016020">
    <property type="term" value="C:membrane"/>
    <property type="evidence" value="ECO:0007669"/>
    <property type="project" value="InterPro"/>
</dbReference>